<dbReference type="GO" id="GO:0003774">
    <property type="term" value="F:cytoskeletal motor activity"/>
    <property type="evidence" value="ECO:0007669"/>
    <property type="project" value="InterPro"/>
</dbReference>
<evidence type="ECO:0000259" key="11">
    <source>
        <dbReference type="Pfam" id="PF01514"/>
    </source>
</evidence>
<keyword evidence="6 10" id="KW-1133">Transmembrane helix</keyword>
<evidence type="ECO:0000256" key="7">
    <source>
        <dbReference type="ARBA" id="ARBA00023136"/>
    </source>
</evidence>
<feature type="transmembrane region" description="Helical" evidence="10">
    <location>
        <begin position="24"/>
        <end position="45"/>
    </location>
</feature>
<dbReference type="PANTHER" id="PTHR30046">
    <property type="entry name" value="FLAGELLAR M-RING PROTEIN"/>
    <property type="match status" value="1"/>
</dbReference>
<protein>
    <recommendedName>
        <fullName evidence="14">Flagellar M-ring protein</fullName>
    </recommendedName>
</protein>
<dbReference type="Gene3D" id="3.30.300.30">
    <property type="match status" value="1"/>
</dbReference>
<dbReference type="InterPro" id="IPR000067">
    <property type="entry name" value="FlgMring_FliF"/>
</dbReference>
<evidence type="ECO:0000256" key="8">
    <source>
        <dbReference type="ARBA" id="ARBA00023143"/>
    </source>
</evidence>
<comment type="similarity">
    <text evidence="3">Belongs to the FliF family.</text>
</comment>
<dbReference type="GO" id="GO:0009431">
    <property type="term" value="C:bacterial-type flagellum basal body, MS ring"/>
    <property type="evidence" value="ECO:0007669"/>
    <property type="project" value="InterPro"/>
</dbReference>
<feature type="compositionally biased region" description="Polar residues" evidence="9">
    <location>
        <begin position="295"/>
        <end position="306"/>
    </location>
</feature>
<proteinExistence type="inferred from homology"/>
<evidence type="ECO:0000256" key="3">
    <source>
        <dbReference type="ARBA" id="ARBA00007971"/>
    </source>
</evidence>
<evidence type="ECO:0000256" key="9">
    <source>
        <dbReference type="SAM" id="MobiDB-lite"/>
    </source>
</evidence>
<keyword evidence="5 10" id="KW-0812">Transmembrane</keyword>
<dbReference type="Pfam" id="PF01514">
    <property type="entry name" value="YscJ_FliF"/>
    <property type="match status" value="1"/>
</dbReference>
<reference evidence="13" key="1">
    <citation type="journal article" date="2015" name="Nature">
        <title>Complex archaea that bridge the gap between prokaryotes and eukaryotes.</title>
        <authorList>
            <person name="Spang A."/>
            <person name="Saw J.H."/>
            <person name="Jorgensen S.L."/>
            <person name="Zaremba-Niedzwiedzka K."/>
            <person name="Martijn J."/>
            <person name="Lind A.E."/>
            <person name="van Eijk R."/>
            <person name="Schleper C."/>
            <person name="Guy L."/>
            <person name="Ettema T.J."/>
        </authorList>
    </citation>
    <scope>NUCLEOTIDE SEQUENCE</scope>
</reference>
<dbReference type="InterPro" id="IPR006182">
    <property type="entry name" value="FliF_N_dom"/>
</dbReference>
<dbReference type="InterPro" id="IPR013556">
    <property type="entry name" value="Flag_M-ring_C"/>
</dbReference>
<dbReference type="AlphaFoldDB" id="A0A0F9WMB1"/>
<feature type="domain" description="Flagellar M-ring N-terminal" evidence="11">
    <location>
        <begin position="46"/>
        <end position="219"/>
    </location>
</feature>
<organism evidence="13">
    <name type="scientific">marine sediment metagenome</name>
    <dbReference type="NCBI Taxonomy" id="412755"/>
    <lineage>
        <taxon>unclassified sequences</taxon>
        <taxon>metagenomes</taxon>
        <taxon>ecological metagenomes</taxon>
    </lineage>
</organism>
<gene>
    <name evidence="13" type="ORF">LCGC14_0260720</name>
</gene>
<evidence type="ECO:0000256" key="5">
    <source>
        <dbReference type="ARBA" id="ARBA00022692"/>
    </source>
</evidence>
<comment type="subcellular location">
    <subcellularLocation>
        <location evidence="1">Bacterial flagellum basal body</location>
    </subcellularLocation>
    <subcellularLocation>
        <location evidence="2">Cell membrane</location>
        <topology evidence="2">Multi-pass membrane protein</topology>
    </subcellularLocation>
</comment>
<dbReference type="InterPro" id="IPR043427">
    <property type="entry name" value="YscJ/FliF"/>
</dbReference>
<feature type="compositionally biased region" description="Basic and acidic residues" evidence="9">
    <location>
        <begin position="327"/>
        <end position="337"/>
    </location>
</feature>
<dbReference type="GO" id="GO:0071973">
    <property type="term" value="P:bacterial-type flagellum-dependent cell motility"/>
    <property type="evidence" value="ECO:0007669"/>
    <property type="project" value="InterPro"/>
</dbReference>
<feature type="domain" description="Flagellar M-ring C-terminal" evidence="12">
    <location>
        <begin position="251"/>
        <end position="416"/>
    </location>
</feature>
<evidence type="ECO:0000259" key="12">
    <source>
        <dbReference type="Pfam" id="PF08345"/>
    </source>
</evidence>
<evidence type="ECO:0000313" key="13">
    <source>
        <dbReference type="EMBL" id="KKN87226.1"/>
    </source>
</evidence>
<dbReference type="PIRSF" id="PIRSF004862">
    <property type="entry name" value="FliF"/>
    <property type="match status" value="1"/>
</dbReference>
<dbReference type="PRINTS" id="PR01009">
    <property type="entry name" value="FLGMRINGFLIF"/>
</dbReference>
<evidence type="ECO:0000256" key="6">
    <source>
        <dbReference type="ARBA" id="ARBA00022989"/>
    </source>
</evidence>
<keyword evidence="4" id="KW-1003">Cell membrane</keyword>
<feature type="transmembrane region" description="Helical" evidence="10">
    <location>
        <begin position="442"/>
        <end position="460"/>
    </location>
</feature>
<feature type="compositionally biased region" description="Basic and acidic residues" evidence="9">
    <location>
        <begin position="270"/>
        <end position="294"/>
    </location>
</feature>
<evidence type="ECO:0000256" key="2">
    <source>
        <dbReference type="ARBA" id="ARBA00004651"/>
    </source>
</evidence>
<dbReference type="Pfam" id="PF08345">
    <property type="entry name" value="YscJ_FliF_C"/>
    <property type="match status" value="1"/>
</dbReference>
<evidence type="ECO:0008006" key="14">
    <source>
        <dbReference type="Google" id="ProtNLM"/>
    </source>
</evidence>
<evidence type="ECO:0000256" key="4">
    <source>
        <dbReference type="ARBA" id="ARBA00022475"/>
    </source>
</evidence>
<dbReference type="EMBL" id="LAZR01000140">
    <property type="protein sequence ID" value="KKN87226.1"/>
    <property type="molecule type" value="Genomic_DNA"/>
</dbReference>
<dbReference type="GO" id="GO:0005886">
    <property type="term" value="C:plasma membrane"/>
    <property type="evidence" value="ECO:0007669"/>
    <property type="project" value="UniProtKB-SubCell"/>
</dbReference>
<evidence type="ECO:0000256" key="10">
    <source>
        <dbReference type="SAM" id="Phobius"/>
    </source>
</evidence>
<keyword evidence="7 10" id="KW-0472">Membrane</keyword>
<dbReference type="NCBIfam" id="TIGR00206">
    <property type="entry name" value="fliF"/>
    <property type="match status" value="1"/>
</dbReference>
<dbReference type="InterPro" id="IPR045851">
    <property type="entry name" value="AMP-bd_C_sf"/>
</dbReference>
<accession>A0A0F9WMB1</accession>
<dbReference type="PANTHER" id="PTHR30046:SF0">
    <property type="entry name" value="FLAGELLAR M-RING PROTEIN"/>
    <property type="match status" value="1"/>
</dbReference>
<evidence type="ECO:0000256" key="1">
    <source>
        <dbReference type="ARBA" id="ARBA00004117"/>
    </source>
</evidence>
<feature type="region of interest" description="Disordered" evidence="9">
    <location>
        <begin position="267"/>
        <end position="337"/>
    </location>
</feature>
<sequence>MALAINGQAQQLFSSLSSLGPRKLSALGLVGFLVIALVGLGSYYLSRPDMETLYSGLDRTDVTRIGAALTEAGISFDVSAKGDAILTPFSQTAPARMLLAEKGLPRSENAGYELFDNLGSIGLTSFMQEITRVRALEGEIARTIQTLRDVRAARVHIVLSDEGSFRREQRKPSASVVIRTDSSQDFGSAQAIRSLVASAIPGMTPGEVTVLNADGTLLASGDDAASAAPGKLLGIESVVSKSVEESIRRTLAPYLGIGNFQSSVSTSLNTDRRQVSERIFDPESRVERSTRNIRETAQSQDSTSQAPVGVEQDVRAAGETATGTGEKSVDEKDRREELTNYEINEKTISTTSDGYEVERLSIAVVINRQRILEAIGENATDDQVDARIAEIESLVASASGFSSERGDQLKVTAVDFLDTGSALEPIPSPGFGEMFMRQSGTLINALTILAVAVLLIWFGLKPAIRAIVAIPPAKDENEVDPFDSPNTDLLNSLNFDVGAAPASDDIAQMVGMDPAYLEDLTRNQATSPKARLEKLVDFDEEHAAQVLKQWIHQTQAA</sequence>
<name>A0A0F9WMB1_9ZZZZ</name>
<keyword evidence="8" id="KW-0975">Bacterial flagellum</keyword>
<comment type="caution">
    <text evidence="13">The sequence shown here is derived from an EMBL/GenBank/DDBJ whole genome shotgun (WGS) entry which is preliminary data.</text>
</comment>